<comment type="caution">
    <text evidence="1">The sequence shown here is derived from an EMBL/GenBank/DDBJ whole genome shotgun (WGS) entry which is preliminary data.</text>
</comment>
<dbReference type="HOGENOM" id="CLU_3211198_0_0_6"/>
<name>S3P7Z8_9GAMM</name>
<protein>
    <submittedName>
        <fullName evidence="1">Uncharacterized protein</fullName>
    </submittedName>
</protein>
<dbReference type="AlphaFoldDB" id="S3P7Z8"/>
<dbReference type="Proteomes" id="UP000014568">
    <property type="component" value="Unassembled WGS sequence"/>
</dbReference>
<accession>S3P7Z8</accession>
<dbReference type="EMBL" id="ATGI01000016">
    <property type="protein sequence ID" value="EPF74991.1"/>
    <property type="molecule type" value="Genomic_DNA"/>
</dbReference>
<evidence type="ECO:0000313" key="1">
    <source>
        <dbReference type="EMBL" id="EPF74991.1"/>
    </source>
</evidence>
<evidence type="ECO:0000313" key="2">
    <source>
        <dbReference type="Proteomes" id="UP000014568"/>
    </source>
</evidence>
<gene>
    <name evidence="1" type="ORF">F945_01362</name>
</gene>
<keyword evidence="2" id="KW-1185">Reference proteome</keyword>
<dbReference type="RefSeq" id="WP_016655771.1">
    <property type="nucleotide sequence ID" value="NZ_KE340352.1"/>
</dbReference>
<dbReference type="STRING" id="632955.GCA_000829675_03339"/>
<organism evidence="1 2">
    <name type="scientific">Acinetobacter rudis CIP 110305</name>
    <dbReference type="NCBI Taxonomy" id="421052"/>
    <lineage>
        <taxon>Bacteria</taxon>
        <taxon>Pseudomonadati</taxon>
        <taxon>Pseudomonadota</taxon>
        <taxon>Gammaproteobacteria</taxon>
        <taxon>Moraxellales</taxon>
        <taxon>Moraxellaceae</taxon>
        <taxon>Acinetobacter</taxon>
    </lineage>
</organism>
<reference evidence="1 2" key="1">
    <citation type="submission" date="2013-06" db="EMBL/GenBank/DDBJ databases">
        <title>The Genome Sequence of Acinetobacter rudis CIP 110305.</title>
        <authorList>
            <consortium name="The Broad Institute Genome Sequencing Platform"/>
            <consortium name="The Broad Institute Genome Sequencing Center for Infectious Disease"/>
            <person name="Cerqueira G."/>
            <person name="Feldgarden M."/>
            <person name="Courvalin P."/>
            <person name="Perichon B."/>
            <person name="Grillot-Courvalin C."/>
            <person name="Clermont D."/>
            <person name="Rocha E."/>
            <person name="Yoon E.-J."/>
            <person name="Nemec A."/>
            <person name="Young S.K."/>
            <person name="Zeng Q."/>
            <person name="Gargeya S."/>
            <person name="Fitzgerald M."/>
            <person name="Abouelleil A."/>
            <person name="Alvarado L."/>
            <person name="Berlin A.M."/>
            <person name="Chapman S.B."/>
            <person name="Dewar J."/>
            <person name="Goldberg J."/>
            <person name="Griggs A."/>
            <person name="Gujja S."/>
            <person name="Hansen M."/>
            <person name="Howarth C."/>
            <person name="Imamovic A."/>
            <person name="Larimer J."/>
            <person name="McCowan C."/>
            <person name="Murphy C."/>
            <person name="Pearson M."/>
            <person name="Priest M."/>
            <person name="Roberts A."/>
            <person name="Saif S."/>
            <person name="Shea T."/>
            <person name="Sykes S."/>
            <person name="Wortman J."/>
            <person name="Nusbaum C."/>
            <person name="Birren B."/>
        </authorList>
    </citation>
    <scope>NUCLEOTIDE SEQUENCE [LARGE SCALE GENOMIC DNA]</scope>
    <source>
        <strain evidence="1 2">CIP 110305</strain>
    </source>
</reference>
<sequence>MSYVLVGLISFFIGYAMCFRFFQKDITQKKPMVFGGQVYIAEKK</sequence>
<proteinExistence type="predicted"/>
<dbReference type="PATRIC" id="fig|421052.3.peg.1330"/>